<dbReference type="EMBL" id="PDNU01000012">
    <property type="protein sequence ID" value="PHK95334.1"/>
    <property type="molecule type" value="Genomic_DNA"/>
</dbReference>
<keyword evidence="1" id="KW-0732">Signal</keyword>
<organism evidence="2 3">
    <name type="scientific">Teichococcus rhizosphaerae</name>
    <dbReference type="NCBI Taxonomy" id="1335062"/>
    <lineage>
        <taxon>Bacteria</taxon>
        <taxon>Pseudomonadati</taxon>
        <taxon>Pseudomonadota</taxon>
        <taxon>Alphaproteobacteria</taxon>
        <taxon>Acetobacterales</taxon>
        <taxon>Roseomonadaceae</taxon>
        <taxon>Roseomonas</taxon>
    </lineage>
</organism>
<dbReference type="Proteomes" id="UP000223527">
    <property type="component" value="Unassembled WGS sequence"/>
</dbReference>
<reference evidence="2 3" key="1">
    <citation type="submission" date="2017-10" db="EMBL/GenBank/DDBJ databases">
        <authorList>
            <person name="Banno H."/>
            <person name="Chua N.-H."/>
        </authorList>
    </citation>
    <scope>NUCLEOTIDE SEQUENCE [LARGE SCALE GENOMIC DNA]</scope>
    <source>
        <strain evidence="2 3">YW11</strain>
    </source>
</reference>
<accession>A0A2C7AE32</accession>
<sequence>MRAGRMMAPMLASMMASMMVLGLPASWPVPARAEAPLARFAAADPAALAAVEQVRGPLLRRVRANGLPVEVAALRLDLDGDGEPEILARLSTPRGCAPLGRPDCPLVVLQRLPRGRHIEIGTFLADRVRLGGGSHHGWRDIETRLDNGPWRRAAWSGTLYRPMRR</sequence>
<feature type="signal peptide" evidence="1">
    <location>
        <begin position="1"/>
        <end position="33"/>
    </location>
</feature>
<evidence type="ECO:0000256" key="1">
    <source>
        <dbReference type="SAM" id="SignalP"/>
    </source>
</evidence>
<gene>
    <name evidence="2" type="ORF">CR162_09195</name>
</gene>
<evidence type="ECO:0000313" key="2">
    <source>
        <dbReference type="EMBL" id="PHK95334.1"/>
    </source>
</evidence>
<proteinExistence type="predicted"/>
<dbReference type="AlphaFoldDB" id="A0A2C7AE32"/>
<feature type="chain" id="PRO_5013379044" evidence="1">
    <location>
        <begin position="34"/>
        <end position="165"/>
    </location>
</feature>
<keyword evidence="3" id="KW-1185">Reference proteome</keyword>
<name>A0A2C7AE32_9PROT</name>
<protein>
    <submittedName>
        <fullName evidence="2">Uncharacterized protein</fullName>
    </submittedName>
</protein>
<evidence type="ECO:0000313" key="3">
    <source>
        <dbReference type="Proteomes" id="UP000223527"/>
    </source>
</evidence>
<comment type="caution">
    <text evidence="2">The sequence shown here is derived from an EMBL/GenBank/DDBJ whole genome shotgun (WGS) entry which is preliminary data.</text>
</comment>